<sequence>MFKHAKYHLPKFEPPQIIGLYPRARLFSQLDNLSNKRVLWVSAPAGSGKTSLIASYLSEKNKNIIWYQIDVGDGDIASFFHHMALCIKNSSPKKRGMLPDFTSEYLAGLPAFSVNYFRELFKKIEPGSVLVLDNYQDAGANTSLHEVMQYATNEIPNNIQLV</sequence>
<evidence type="ECO:0000313" key="1">
    <source>
        <dbReference type="EMBL" id="VAW70701.1"/>
    </source>
</evidence>
<feature type="non-terminal residue" evidence="1">
    <location>
        <position position="162"/>
    </location>
</feature>
<reference evidence="1" key="1">
    <citation type="submission" date="2018-06" db="EMBL/GenBank/DDBJ databases">
        <authorList>
            <person name="Zhirakovskaya E."/>
        </authorList>
    </citation>
    <scope>NUCLEOTIDE SEQUENCE</scope>
</reference>
<name>A0A3B0XT39_9ZZZZ</name>
<dbReference type="Gene3D" id="3.40.50.300">
    <property type="entry name" value="P-loop containing nucleotide triphosphate hydrolases"/>
    <property type="match status" value="1"/>
</dbReference>
<evidence type="ECO:0008006" key="2">
    <source>
        <dbReference type="Google" id="ProtNLM"/>
    </source>
</evidence>
<gene>
    <name evidence="1" type="ORF">MNBD_GAMMA09-3253</name>
</gene>
<dbReference type="InterPro" id="IPR027417">
    <property type="entry name" value="P-loop_NTPase"/>
</dbReference>
<dbReference type="EMBL" id="UOFI01000206">
    <property type="protein sequence ID" value="VAW70701.1"/>
    <property type="molecule type" value="Genomic_DNA"/>
</dbReference>
<accession>A0A3B0XT39</accession>
<organism evidence="1">
    <name type="scientific">hydrothermal vent metagenome</name>
    <dbReference type="NCBI Taxonomy" id="652676"/>
    <lineage>
        <taxon>unclassified sequences</taxon>
        <taxon>metagenomes</taxon>
        <taxon>ecological metagenomes</taxon>
    </lineage>
</organism>
<proteinExistence type="predicted"/>
<protein>
    <recommendedName>
        <fullName evidence="2">Transcriptional activator of maltose regulon, MalT</fullName>
    </recommendedName>
</protein>
<dbReference type="SUPFAM" id="SSF52540">
    <property type="entry name" value="P-loop containing nucleoside triphosphate hydrolases"/>
    <property type="match status" value="1"/>
</dbReference>
<dbReference type="AlphaFoldDB" id="A0A3B0XT39"/>